<gene>
    <name evidence="3" type="ORF">FBQ73_02175</name>
</gene>
<dbReference type="SUPFAM" id="SSF53756">
    <property type="entry name" value="UDP-Glycosyltransferase/glycogen phosphorylase"/>
    <property type="match status" value="1"/>
</dbReference>
<evidence type="ECO:0000259" key="2">
    <source>
        <dbReference type="Pfam" id="PF06722"/>
    </source>
</evidence>
<protein>
    <submittedName>
        <fullName evidence="3">Glycosyltransferase</fullName>
    </submittedName>
</protein>
<dbReference type="OrthoDB" id="139086at2"/>
<evidence type="ECO:0000313" key="3">
    <source>
        <dbReference type="EMBL" id="TLX44614.1"/>
    </source>
</evidence>
<dbReference type="InterPro" id="IPR002213">
    <property type="entry name" value="UDP_glucos_trans"/>
</dbReference>
<dbReference type="Pfam" id="PF06722">
    <property type="entry name" value="EryCIII-like_C"/>
    <property type="match status" value="1"/>
</dbReference>
<sequence>MMSGPRVGAIVTPVGRFSQGAFAGGCRVARWGGRSGEGERMPHILVMGEAVTLTHVVRPTLLADALYAAGYGVTLACDPRFNALIGSRPYRTIALKSSIDPATSTVLLKQNQPLFSVETFNAYVREDVRLMRLAQPQLVVGDMRQSLAISAQLTKVPYVNIINAHWSPSSDEPFALVDHPLHKVLGRETGDRLLSLLTPLGSMMMALPINIAALNNGVAPIGAGLRETFCAGDYVVYPDIPELSPTRPLPPNHRYIGPLDFSPKIAPPPWWDKVPDDKPVIYVNLGSSGEPALLEVILAGLSDLRVTVIAATAHPGAALAVPANAFIADYLPGDAAAANAALVICNGGASSGCQALVAGTPFLGIASNTDQLSYGTMVAKTGAAENLREDEVTAERVRETVARMLASPGYREAAQRLKQDFARYDAKANFVAFIGEILAAAPIKALSSEVDAGPRKEDASKQDSRAASVS</sequence>
<evidence type="ECO:0000313" key="4">
    <source>
        <dbReference type="Proteomes" id="UP000305131"/>
    </source>
</evidence>
<accession>A0A6C1KMZ4</accession>
<dbReference type="GO" id="GO:0008194">
    <property type="term" value="F:UDP-glycosyltransferase activity"/>
    <property type="evidence" value="ECO:0007669"/>
    <property type="project" value="InterPro"/>
</dbReference>
<dbReference type="Proteomes" id="UP000305131">
    <property type="component" value="Unassembled WGS sequence"/>
</dbReference>
<dbReference type="Gene3D" id="3.40.50.2000">
    <property type="entry name" value="Glycogen Phosphorylase B"/>
    <property type="match status" value="2"/>
</dbReference>
<feature type="domain" description="Erythromycin biosynthesis protein CIII-like C-terminal" evidence="2">
    <location>
        <begin position="299"/>
        <end position="422"/>
    </location>
</feature>
<name>A0A6C1KMZ4_XANAU</name>
<dbReference type="EMBL" id="VAUP01000005">
    <property type="protein sequence ID" value="TLX44614.1"/>
    <property type="molecule type" value="Genomic_DNA"/>
</dbReference>
<dbReference type="CDD" id="cd03784">
    <property type="entry name" value="GT1_Gtf-like"/>
    <property type="match status" value="1"/>
</dbReference>
<dbReference type="PANTHER" id="PTHR21015">
    <property type="entry name" value="UDP-N-ACETYLGLUCOSAMINE--N-ACETYLMURAMYL-(PENTAPEPTIDE) PYROPHOSPHORYL-UNDECAPRENOL N-ACETYLGLUCOSAMINE TRANSFERASE 1"/>
    <property type="match status" value="1"/>
</dbReference>
<dbReference type="InterPro" id="IPR010610">
    <property type="entry name" value="EryCIII-like_C"/>
</dbReference>
<feature type="region of interest" description="Disordered" evidence="1">
    <location>
        <begin position="448"/>
        <end position="470"/>
    </location>
</feature>
<comment type="caution">
    <text evidence="3">The sequence shown here is derived from an EMBL/GenBank/DDBJ whole genome shotgun (WGS) entry which is preliminary data.</text>
</comment>
<keyword evidence="3" id="KW-0808">Transferase</keyword>
<feature type="compositionally biased region" description="Basic and acidic residues" evidence="1">
    <location>
        <begin position="452"/>
        <end position="464"/>
    </location>
</feature>
<proteinExistence type="predicted"/>
<reference evidence="3 4" key="1">
    <citation type="submission" date="2019-05" db="EMBL/GenBank/DDBJ databases">
        <authorList>
            <person name="Zhou X."/>
        </authorList>
    </citation>
    <scope>NUCLEOTIDE SEQUENCE [LARGE SCALE GENOMIC DNA]</scope>
    <source>
        <strain evidence="3 4">DSM 432</strain>
    </source>
</reference>
<dbReference type="GO" id="GO:0016758">
    <property type="term" value="F:hexosyltransferase activity"/>
    <property type="evidence" value="ECO:0007669"/>
    <property type="project" value="UniProtKB-ARBA"/>
</dbReference>
<dbReference type="PANTHER" id="PTHR21015:SF22">
    <property type="entry name" value="GLYCOSYLTRANSFERASE"/>
    <property type="match status" value="1"/>
</dbReference>
<evidence type="ECO:0000256" key="1">
    <source>
        <dbReference type="SAM" id="MobiDB-lite"/>
    </source>
</evidence>
<organism evidence="3 4">
    <name type="scientific">Xanthobacter autotrophicus</name>
    <dbReference type="NCBI Taxonomy" id="280"/>
    <lineage>
        <taxon>Bacteria</taxon>
        <taxon>Pseudomonadati</taxon>
        <taxon>Pseudomonadota</taxon>
        <taxon>Alphaproteobacteria</taxon>
        <taxon>Hyphomicrobiales</taxon>
        <taxon>Xanthobacteraceae</taxon>
        <taxon>Xanthobacter</taxon>
    </lineage>
</organism>
<dbReference type="AlphaFoldDB" id="A0A6C1KMZ4"/>